<keyword evidence="2" id="KW-0812">Transmembrane</keyword>
<protein>
    <submittedName>
        <fullName evidence="3">Retrovirus-related Pol polyprotein from transposon TNT 1-94</fullName>
    </submittedName>
</protein>
<comment type="caution">
    <text evidence="3">The sequence shown here is derived from an EMBL/GenBank/DDBJ whole genome shotgun (WGS) entry which is preliminary data.</text>
</comment>
<accession>A0A699H495</accession>
<name>A0A699H495_TANCI</name>
<reference evidence="3" key="1">
    <citation type="journal article" date="2019" name="Sci. Rep.">
        <title>Draft genome of Tanacetum cinerariifolium, the natural source of mosquito coil.</title>
        <authorList>
            <person name="Yamashiro T."/>
            <person name="Shiraishi A."/>
            <person name="Satake H."/>
            <person name="Nakayama K."/>
        </authorList>
    </citation>
    <scope>NUCLEOTIDE SEQUENCE</scope>
</reference>
<dbReference type="EMBL" id="BKCJ010103503">
    <property type="protein sequence ID" value="GEX35499.1"/>
    <property type="molecule type" value="Genomic_DNA"/>
</dbReference>
<gene>
    <name evidence="3" type="ORF">Tci_307474</name>
</gene>
<evidence type="ECO:0000313" key="3">
    <source>
        <dbReference type="EMBL" id="GEX35499.1"/>
    </source>
</evidence>
<proteinExistence type="predicted"/>
<feature type="region of interest" description="Disordered" evidence="1">
    <location>
        <begin position="85"/>
        <end position="115"/>
    </location>
</feature>
<sequence length="238" mass="26594">MANLLKDIQCVGSDTRPPMLERTDFASWKQRIRLYCQGKENGVNILKSIDEGQFQMGTVREPLTEGTEGAPLLVQDGRVVVQNVQGQQNRGQGTTPRGGGTAGHIARNCTQPKRPQNSNYFKDKMMLMQAQENRVALDKEQLFFLADDFVAFDFDVDEAPTAQTMFMANLSSADPVYDEAGLSYDLDNLSECNLPGSGISFLLVVGNIFTSSGIFFWQWEFLMHFIPNNPPLNLMLLL</sequence>
<dbReference type="AlphaFoldDB" id="A0A699H495"/>
<feature type="transmembrane region" description="Helical" evidence="2">
    <location>
        <begin position="198"/>
        <end position="217"/>
    </location>
</feature>
<feature type="compositionally biased region" description="Low complexity" evidence="1">
    <location>
        <begin position="85"/>
        <end position="95"/>
    </location>
</feature>
<keyword evidence="2" id="KW-1133">Transmembrane helix</keyword>
<keyword evidence="2" id="KW-0472">Membrane</keyword>
<evidence type="ECO:0000256" key="2">
    <source>
        <dbReference type="SAM" id="Phobius"/>
    </source>
</evidence>
<evidence type="ECO:0000256" key="1">
    <source>
        <dbReference type="SAM" id="MobiDB-lite"/>
    </source>
</evidence>
<organism evidence="3">
    <name type="scientific">Tanacetum cinerariifolium</name>
    <name type="common">Dalmatian daisy</name>
    <name type="synonym">Chrysanthemum cinerariifolium</name>
    <dbReference type="NCBI Taxonomy" id="118510"/>
    <lineage>
        <taxon>Eukaryota</taxon>
        <taxon>Viridiplantae</taxon>
        <taxon>Streptophyta</taxon>
        <taxon>Embryophyta</taxon>
        <taxon>Tracheophyta</taxon>
        <taxon>Spermatophyta</taxon>
        <taxon>Magnoliopsida</taxon>
        <taxon>eudicotyledons</taxon>
        <taxon>Gunneridae</taxon>
        <taxon>Pentapetalae</taxon>
        <taxon>asterids</taxon>
        <taxon>campanulids</taxon>
        <taxon>Asterales</taxon>
        <taxon>Asteraceae</taxon>
        <taxon>Asteroideae</taxon>
        <taxon>Anthemideae</taxon>
        <taxon>Anthemidinae</taxon>
        <taxon>Tanacetum</taxon>
    </lineage>
</organism>